<keyword evidence="2" id="KW-1185">Reference proteome</keyword>
<sequence length="500" mass="56166">MNITQFIKYLNKTKKWGIQSQYYSYIDEWRQWWAGYHPSFHRINECGLDGTHHARTMYRLGMPKRACEDWAALLLNDKTTVTVTDKNTASWLLGVDAQQTGGILKSIEFWSNANTLVELAFRSGTGAFVLSLENLVVKDGMAVLSPDAKICLDYDPAECILPITIRHGRIVDVAFASEVTVGGKSCIYLQTHRLVLRDGRQQYQITNEYFTSENEDTENADYKPAPLPAGVLKSFTTGSSVPWFSVFSPNIVKNLPGGSGLGMSVFSEALDQSKHCDLAFDNYCRDLYLGGKKVFYNKDMFKTVIDAEGKEHRFAPDDIRQQLFVSPGGFDPDAAPDWHEYNPDLRIEANSQAVQDALDYFSFKVGLGTHHYQFNAGNIATATQYTGDRQDMVQHANRHQIKIEAALLQILHSILWVGKNLVGADIDPDTAITINFDDSYISDAETRRQRDKDDAMDGFIPKYRYNMEWRGMSEDDAKRAVQEAANETDGGETLGFGGDG</sequence>
<evidence type="ECO:0000313" key="1">
    <source>
        <dbReference type="EMBL" id="KJF41187.1"/>
    </source>
</evidence>
<gene>
    <name evidence="1" type="ORF">TQ39_03010</name>
</gene>
<proteinExistence type="predicted"/>
<dbReference type="RefSeq" id="WP_050004503.1">
    <property type="nucleotide sequence ID" value="NZ_JXXK01000002.1"/>
</dbReference>
<dbReference type="GeneID" id="42855606"/>
<comment type="caution">
    <text evidence="1">The sequence shown here is derived from an EMBL/GenBank/DDBJ whole genome shotgun (WGS) entry which is preliminary data.</text>
</comment>
<organism evidence="1 2">
    <name type="scientific">Ruthenibacterium lactatiformans</name>
    <dbReference type="NCBI Taxonomy" id="1550024"/>
    <lineage>
        <taxon>Bacteria</taxon>
        <taxon>Bacillati</taxon>
        <taxon>Bacillota</taxon>
        <taxon>Clostridia</taxon>
        <taxon>Eubacteriales</taxon>
        <taxon>Oscillospiraceae</taxon>
        <taxon>Ruthenibacterium</taxon>
    </lineage>
</organism>
<accession>A0A0D8J2P0</accession>
<dbReference type="Proteomes" id="UP000032483">
    <property type="component" value="Unassembled WGS sequence"/>
</dbReference>
<reference evidence="1" key="1">
    <citation type="submission" date="2015-02" db="EMBL/GenBank/DDBJ databases">
        <title>A novel member of the family Ruminococcaceae isolated from human feces.</title>
        <authorList>
            <person name="Shkoporov A.N."/>
            <person name="Chaplin A.V."/>
            <person name="Motuzova O.V."/>
            <person name="Kafarskaia L.I."/>
            <person name="Khokhlova E.V."/>
            <person name="Efimov B.A."/>
        </authorList>
    </citation>
    <scope>NUCLEOTIDE SEQUENCE [LARGE SCALE GENOMIC DNA]</scope>
    <source>
        <strain evidence="1">585-1</strain>
    </source>
</reference>
<dbReference type="EMBL" id="JXXK01000002">
    <property type="protein sequence ID" value="KJF41187.1"/>
    <property type="molecule type" value="Genomic_DNA"/>
</dbReference>
<protein>
    <recommendedName>
        <fullName evidence="3">Phage portal protein</fullName>
    </recommendedName>
</protein>
<name>A0A0D8J2P0_9FIRM</name>
<dbReference type="AlphaFoldDB" id="A0A0D8J2P0"/>
<evidence type="ECO:0008006" key="3">
    <source>
        <dbReference type="Google" id="ProtNLM"/>
    </source>
</evidence>
<evidence type="ECO:0000313" key="2">
    <source>
        <dbReference type="Proteomes" id="UP000032483"/>
    </source>
</evidence>